<keyword evidence="3" id="KW-0645">Protease</keyword>
<dbReference type="AlphaFoldDB" id="A0A1J5R4E7"/>
<dbReference type="EC" id="3.4.21.-" evidence="3"/>
<evidence type="ECO:0000313" key="3">
    <source>
        <dbReference type="EMBL" id="OIQ86860.1"/>
    </source>
</evidence>
<dbReference type="GO" id="GO:0000270">
    <property type="term" value="P:peptidoglycan metabolic process"/>
    <property type="evidence" value="ECO:0007669"/>
    <property type="project" value="TreeGrafter"/>
</dbReference>
<comment type="similarity">
    <text evidence="1">Belongs to the peptidase S13 family.</text>
</comment>
<dbReference type="Gene3D" id="3.40.710.10">
    <property type="entry name" value="DD-peptidase/beta-lactamase superfamily"/>
    <property type="match status" value="2"/>
</dbReference>
<dbReference type="PANTHER" id="PTHR30023">
    <property type="entry name" value="D-ALANYL-D-ALANINE CARBOXYPEPTIDASE"/>
    <property type="match status" value="1"/>
</dbReference>
<accession>A0A1J5R4E7</accession>
<dbReference type="GO" id="GO:0006508">
    <property type="term" value="P:proteolysis"/>
    <property type="evidence" value="ECO:0007669"/>
    <property type="project" value="InterPro"/>
</dbReference>
<dbReference type="NCBIfam" id="TIGR00666">
    <property type="entry name" value="PBP4"/>
    <property type="match status" value="1"/>
</dbReference>
<dbReference type="Gene3D" id="3.50.80.20">
    <property type="entry name" value="D-Ala-D-Ala carboxypeptidase C, peptidase S13"/>
    <property type="match status" value="1"/>
</dbReference>
<reference evidence="3" key="1">
    <citation type="submission" date="2016-10" db="EMBL/GenBank/DDBJ databases">
        <title>Sequence of Gallionella enrichment culture.</title>
        <authorList>
            <person name="Poehlein A."/>
            <person name="Muehling M."/>
            <person name="Daniel R."/>
        </authorList>
    </citation>
    <scope>NUCLEOTIDE SEQUENCE</scope>
</reference>
<name>A0A1J5R4E7_9ZZZZ</name>
<organism evidence="3">
    <name type="scientific">mine drainage metagenome</name>
    <dbReference type="NCBI Taxonomy" id="410659"/>
    <lineage>
        <taxon>unclassified sequences</taxon>
        <taxon>metagenomes</taxon>
        <taxon>ecological metagenomes</taxon>
    </lineage>
</organism>
<dbReference type="InterPro" id="IPR000667">
    <property type="entry name" value="Peptidase_S13"/>
</dbReference>
<dbReference type="SUPFAM" id="SSF56601">
    <property type="entry name" value="beta-lactamase/transpeptidase-like"/>
    <property type="match status" value="1"/>
</dbReference>
<sequence length="472" mass="51231">MKHTFPWLAALALLGAALTASAGLPPPVRQALHEAGIPEDAVSVFVQRVDHDTPLIAHQADQALNPASTMKLVTTYAGLELLGPAYTWHTDLVTTGTIEGGTLKGDLILKGYGDPAMTLENFWDLVRALRQSGIREIDGNLVLDRSYFEAQSPDPAAFDDEPYRAYNAGPDAMLVNFKATRFNFRGDAATGRVIIEADPALPQLGIDNHLSLGRAPCNGWKDHLGYQVAHNGSGVNVSFGGSYSIACGEKSLDLSLFDDTVYVFELFRQLWREQGGSFNGHLELARAPDNARLLVRATSPPLADVIRLINKYSNNVMARQLLLTIGAEKTALPGSIENGAQAIRTWLAAKHLDFPELVITNGAGLSREARISPRHLGALLLTAWASPVMPELVSSLPVIAVDGTMEHRMKTSSVAGRGHFKTGSLDGTRAMAGYLLDAKNRRWVVVFMINHPRAAASRAAQDALLEWLYNRD</sequence>
<dbReference type="InterPro" id="IPR012338">
    <property type="entry name" value="Beta-lactam/transpept-like"/>
</dbReference>
<protein>
    <submittedName>
        <fullName evidence="3">D-alanyl-D-alanine carboxypeptidase DacB</fullName>
        <ecNumber evidence="3">3.4.16.4</ecNumber>
        <ecNumber evidence="3">3.4.21.-</ecNumber>
    </submittedName>
</protein>
<evidence type="ECO:0000256" key="2">
    <source>
        <dbReference type="ARBA" id="ARBA00022801"/>
    </source>
</evidence>
<proteinExistence type="inferred from homology"/>
<dbReference type="EC" id="3.4.16.4" evidence="3"/>
<dbReference type="PANTHER" id="PTHR30023:SF0">
    <property type="entry name" value="PENICILLIN-SENSITIVE CARBOXYPEPTIDASE A"/>
    <property type="match status" value="1"/>
</dbReference>
<evidence type="ECO:0000256" key="1">
    <source>
        <dbReference type="ARBA" id="ARBA00006096"/>
    </source>
</evidence>
<keyword evidence="3" id="KW-0121">Carboxypeptidase</keyword>
<keyword evidence="2 3" id="KW-0378">Hydrolase</keyword>
<dbReference type="Pfam" id="PF02113">
    <property type="entry name" value="Peptidase_S13"/>
    <property type="match status" value="1"/>
</dbReference>
<dbReference type="PRINTS" id="PR00922">
    <property type="entry name" value="DADACBPTASE3"/>
</dbReference>
<comment type="caution">
    <text evidence="3">The sequence shown here is derived from an EMBL/GenBank/DDBJ whole genome shotgun (WGS) entry which is preliminary data.</text>
</comment>
<dbReference type="GO" id="GO:0009002">
    <property type="term" value="F:serine-type D-Ala-D-Ala carboxypeptidase activity"/>
    <property type="evidence" value="ECO:0007669"/>
    <property type="project" value="UniProtKB-EC"/>
</dbReference>
<gene>
    <name evidence="3" type="primary">dacB_3</name>
    <name evidence="3" type="ORF">GALL_312910</name>
</gene>
<dbReference type="EMBL" id="MLJW01000455">
    <property type="protein sequence ID" value="OIQ86860.1"/>
    <property type="molecule type" value="Genomic_DNA"/>
</dbReference>